<dbReference type="GeneID" id="39610905"/>
<sequence>MSNYIASFKYVPVLLFRLNAGASIKLREYSVRRSQSFDVFSEAGMVLPKALDPVTYQAPNGASMRPLGDLQTKLVKDFKGSNVVVYAIPEGTILPDDLILVHEHTDHYSLQPAVEMQLKDLGKKITRFLETNATVYSKKQWLEAFKTGQEYDSSAGPSTSSSQPALNQPEWIWSEQYKRYYSFDENGEYIWQIETKDTEASSSSKKHKKR</sequence>
<evidence type="ECO:0000313" key="2">
    <source>
        <dbReference type="EMBL" id="RNJ56496.1"/>
    </source>
</evidence>
<dbReference type="Pfam" id="PF18648">
    <property type="entry name" value="ADPRTs_Tse2"/>
    <property type="match status" value="1"/>
</dbReference>
<evidence type="ECO:0000259" key="1">
    <source>
        <dbReference type="Pfam" id="PF18648"/>
    </source>
</evidence>
<dbReference type="Proteomes" id="UP000267145">
    <property type="component" value="Unassembled WGS sequence"/>
</dbReference>
<comment type="caution">
    <text evidence="2">The sequence shown here is derived from an EMBL/GenBank/DDBJ whole genome shotgun (WGS) entry which is preliminary data.</text>
</comment>
<feature type="domain" description="Tse2 ADP-ribosyltransferase toxin" evidence="1">
    <location>
        <begin position="15"/>
        <end position="141"/>
    </location>
</feature>
<name>A0A3M9Y9P5_9PEZI</name>
<accession>A0A3M9Y9P5</accession>
<dbReference type="InterPro" id="IPR041018">
    <property type="entry name" value="ADPRTs_Tse2"/>
</dbReference>
<gene>
    <name evidence="2" type="ORF">D7B24_007216</name>
</gene>
<dbReference type="AlphaFoldDB" id="A0A3M9Y9P5"/>
<keyword evidence="3" id="KW-1185">Reference proteome</keyword>
<protein>
    <recommendedName>
        <fullName evidence="1">Tse2 ADP-ribosyltransferase toxin domain-containing protein</fullName>
    </recommendedName>
</protein>
<reference evidence="2 3" key="1">
    <citation type="submission" date="2018-10" db="EMBL/GenBank/DDBJ databases">
        <title>Genome sequence of Verticillium nonalfalfae VnAa140.</title>
        <authorList>
            <person name="Stajich J.E."/>
            <person name="Kasson M.T."/>
        </authorList>
    </citation>
    <scope>NUCLEOTIDE SEQUENCE [LARGE SCALE GENOMIC DNA]</scope>
    <source>
        <strain evidence="2 3">VnAa140</strain>
    </source>
</reference>
<organism evidence="2 3">
    <name type="scientific">Verticillium nonalfalfae</name>
    <dbReference type="NCBI Taxonomy" id="1051616"/>
    <lineage>
        <taxon>Eukaryota</taxon>
        <taxon>Fungi</taxon>
        <taxon>Dikarya</taxon>
        <taxon>Ascomycota</taxon>
        <taxon>Pezizomycotina</taxon>
        <taxon>Sordariomycetes</taxon>
        <taxon>Hypocreomycetidae</taxon>
        <taxon>Glomerellales</taxon>
        <taxon>Plectosphaerellaceae</taxon>
        <taxon>Verticillium</taxon>
    </lineage>
</organism>
<proteinExistence type="predicted"/>
<dbReference type="RefSeq" id="XP_028494654.1">
    <property type="nucleotide sequence ID" value="XM_028641329.1"/>
</dbReference>
<dbReference type="EMBL" id="RBVV01000056">
    <property type="protein sequence ID" value="RNJ56496.1"/>
    <property type="molecule type" value="Genomic_DNA"/>
</dbReference>
<evidence type="ECO:0000313" key="3">
    <source>
        <dbReference type="Proteomes" id="UP000267145"/>
    </source>
</evidence>